<evidence type="ECO:0000313" key="3">
    <source>
        <dbReference type="Proteomes" id="UP000703893"/>
    </source>
</evidence>
<proteinExistence type="predicted"/>
<dbReference type="SUPFAM" id="SSF46785">
    <property type="entry name" value="Winged helix' DNA-binding domain"/>
    <property type="match status" value="1"/>
</dbReference>
<comment type="caution">
    <text evidence="2">The sequence shown here is derived from an EMBL/GenBank/DDBJ whole genome shotgun (WGS) entry which is preliminary data.</text>
</comment>
<dbReference type="EMBL" id="VGJX01000572">
    <property type="protein sequence ID" value="MBM3275428.1"/>
    <property type="molecule type" value="Genomic_DNA"/>
</dbReference>
<sequence>AFGEPIRLKILQALAGKERSVSDLAGVIGQSVARAASDDNAASDGDAVGGGRWQPDQSRRISRVMPPASVRAAALESFALTAPIGLRWPSASTRPPDRRPALS</sequence>
<gene>
    <name evidence="2" type="ORF">FJZ00_09755</name>
</gene>
<evidence type="ECO:0000313" key="2">
    <source>
        <dbReference type="EMBL" id="MBM3275428.1"/>
    </source>
</evidence>
<feature type="compositionally biased region" description="Low complexity" evidence="1">
    <location>
        <begin position="35"/>
        <end position="46"/>
    </location>
</feature>
<name>A0A937X4Z5_9BACT</name>
<reference evidence="2 3" key="1">
    <citation type="submission" date="2019-03" db="EMBL/GenBank/DDBJ databases">
        <title>Lake Tanganyika Metagenome-Assembled Genomes (MAGs).</title>
        <authorList>
            <person name="Tran P."/>
        </authorList>
    </citation>
    <scope>NUCLEOTIDE SEQUENCE [LARGE SCALE GENOMIC DNA]</scope>
    <source>
        <strain evidence="2">K_DeepCast_65m_m2_236</strain>
    </source>
</reference>
<protein>
    <submittedName>
        <fullName evidence="2">ArsR family transcriptional regulator</fullName>
    </submittedName>
</protein>
<accession>A0A937X4Z5</accession>
<evidence type="ECO:0000256" key="1">
    <source>
        <dbReference type="SAM" id="MobiDB-lite"/>
    </source>
</evidence>
<organism evidence="2 3">
    <name type="scientific">Candidatus Tanganyikabacteria bacterium</name>
    <dbReference type="NCBI Taxonomy" id="2961651"/>
    <lineage>
        <taxon>Bacteria</taxon>
        <taxon>Bacillati</taxon>
        <taxon>Candidatus Sericytochromatia</taxon>
        <taxon>Candidatus Tanganyikabacteria</taxon>
    </lineage>
</organism>
<dbReference type="AlphaFoldDB" id="A0A937X4Z5"/>
<feature type="region of interest" description="Disordered" evidence="1">
    <location>
        <begin position="35"/>
        <end position="61"/>
    </location>
</feature>
<dbReference type="Proteomes" id="UP000703893">
    <property type="component" value="Unassembled WGS sequence"/>
</dbReference>
<feature type="non-terminal residue" evidence="2">
    <location>
        <position position="1"/>
    </location>
</feature>
<dbReference type="InterPro" id="IPR036390">
    <property type="entry name" value="WH_DNA-bd_sf"/>
</dbReference>